<accession>A0AAF1BKF1</accession>
<dbReference type="Pfam" id="PF00027">
    <property type="entry name" value="cNMP_binding"/>
    <property type="match status" value="2"/>
</dbReference>
<evidence type="ECO:0000256" key="2">
    <source>
        <dbReference type="ARBA" id="ARBA00020355"/>
    </source>
</evidence>
<dbReference type="FunFam" id="2.60.120.10:FF:000039">
    <property type="entry name" value="cAMP-dependent protein kinase regulatory subunit"/>
    <property type="match status" value="1"/>
</dbReference>
<dbReference type="SMART" id="SM00178">
    <property type="entry name" value="SAR"/>
    <property type="match status" value="1"/>
</dbReference>
<dbReference type="Gene3D" id="3.40.50.300">
    <property type="entry name" value="P-loop containing nucleotide triphosphate hydrolases"/>
    <property type="match status" value="1"/>
</dbReference>
<keyword evidence="6 9" id="KW-0547">Nucleotide-binding</keyword>
<evidence type="ECO:0000256" key="1">
    <source>
        <dbReference type="ARBA" id="ARBA00005753"/>
    </source>
</evidence>
<feature type="compositionally biased region" description="Acidic residues" evidence="11">
    <location>
        <begin position="177"/>
        <end position="186"/>
    </location>
</feature>
<name>A0AAF1BKF1_9TREE</name>
<dbReference type="InterPro" id="IPR006689">
    <property type="entry name" value="Small_GTPase_ARF/SAR"/>
</dbReference>
<dbReference type="SMART" id="SM00394">
    <property type="entry name" value="RIIa"/>
    <property type="match status" value="1"/>
</dbReference>
<feature type="domain" description="Cyclic nucleotide-binding" evidence="12">
    <location>
        <begin position="391"/>
        <end position="502"/>
    </location>
</feature>
<keyword evidence="4" id="KW-0116">cAMP-binding</keyword>
<comment type="similarity">
    <text evidence="1">Belongs to the cAMP-dependent kinase regulatory chain family.</text>
</comment>
<dbReference type="GO" id="GO:0046872">
    <property type="term" value="F:metal ion binding"/>
    <property type="evidence" value="ECO:0007669"/>
    <property type="project" value="UniProtKB-KW"/>
</dbReference>
<dbReference type="PANTHER" id="PTHR11635">
    <property type="entry name" value="CAMP-DEPENDENT PROTEIN KINASE REGULATORY CHAIN"/>
    <property type="match status" value="1"/>
</dbReference>
<feature type="compositionally biased region" description="Acidic residues" evidence="11">
    <location>
        <begin position="653"/>
        <end position="662"/>
    </location>
</feature>
<feature type="region of interest" description="Disordered" evidence="11">
    <location>
        <begin position="120"/>
        <end position="214"/>
    </location>
</feature>
<dbReference type="InterPro" id="IPR018490">
    <property type="entry name" value="cNMP-bd_dom_sf"/>
</dbReference>
<dbReference type="Gene3D" id="2.60.120.10">
    <property type="entry name" value="Jelly Rolls"/>
    <property type="match status" value="2"/>
</dbReference>
<feature type="binding site" evidence="9">
    <location>
        <position position="569"/>
    </location>
    <ligand>
        <name>GTP</name>
        <dbReference type="ChEBI" id="CHEBI:37565"/>
    </ligand>
</feature>
<evidence type="ECO:0000256" key="10">
    <source>
        <dbReference type="PIRSR" id="PIRSR606689-2"/>
    </source>
</evidence>
<dbReference type="RefSeq" id="XP_062625576.1">
    <property type="nucleotide sequence ID" value="XM_062769592.1"/>
</dbReference>
<dbReference type="Proteomes" id="UP000827549">
    <property type="component" value="Chromosome 2"/>
</dbReference>
<dbReference type="InterPro" id="IPR014710">
    <property type="entry name" value="RmlC-like_jellyroll"/>
</dbReference>
<dbReference type="SUPFAM" id="SSF52540">
    <property type="entry name" value="P-loop containing nucleoside triphosphate hydrolases"/>
    <property type="match status" value="1"/>
</dbReference>
<dbReference type="GeneID" id="87806313"/>
<organism evidence="13 14">
    <name type="scientific">Vanrija pseudolonga</name>
    <dbReference type="NCBI Taxonomy" id="143232"/>
    <lineage>
        <taxon>Eukaryota</taxon>
        <taxon>Fungi</taxon>
        <taxon>Dikarya</taxon>
        <taxon>Basidiomycota</taxon>
        <taxon>Agaricomycotina</taxon>
        <taxon>Tremellomycetes</taxon>
        <taxon>Trichosporonales</taxon>
        <taxon>Trichosporonaceae</taxon>
        <taxon>Vanrija</taxon>
    </lineage>
</organism>
<dbReference type="Gene3D" id="1.20.890.10">
    <property type="entry name" value="cAMP-dependent protein kinase regulatory subunit, dimerization-anchoring domain"/>
    <property type="match status" value="1"/>
</dbReference>
<protein>
    <recommendedName>
        <fullName evidence="2">cAMP-dependent protein kinase regulatory subunit</fullName>
    </recommendedName>
</protein>
<dbReference type="GO" id="GO:0005525">
    <property type="term" value="F:GTP binding"/>
    <property type="evidence" value="ECO:0007669"/>
    <property type="project" value="UniProtKB-KW"/>
</dbReference>
<evidence type="ECO:0000256" key="8">
    <source>
        <dbReference type="ARBA" id="ARBA00023149"/>
    </source>
</evidence>
<dbReference type="SMART" id="SM00100">
    <property type="entry name" value="cNMP"/>
    <property type="match status" value="2"/>
</dbReference>
<evidence type="ECO:0000256" key="5">
    <source>
        <dbReference type="ARBA" id="ARBA00022737"/>
    </source>
</evidence>
<reference evidence="13" key="1">
    <citation type="submission" date="2023-10" db="EMBL/GenBank/DDBJ databases">
        <authorList>
            <person name="Noh H."/>
        </authorList>
    </citation>
    <scope>NUCLEOTIDE SEQUENCE</scope>
    <source>
        <strain evidence="13">DUCC4014</strain>
    </source>
</reference>
<dbReference type="PROSITE" id="PS00888">
    <property type="entry name" value="CNMP_BINDING_1"/>
    <property type="match status" value="2"/>
</dbReference>
<dbReference type="PROSITE" id="PS50042">
    <property type="entry name" value="CNMP_BINDING_3"/>
    <property type="match status" value="2"/>
</dbReference>
<dbReference type="PANTHER" id="PTHR11635:SF152">
    <property type="entry name" value="CAMP-DEPENDENT PROTEIN KINASE TYPE I REGULATORY SUBUNIT-RELATED"/>
    <property type="match status" value="1"/>
</dbReference>
<dbReference type="InterPro" id="IPR003117">
    <property type="entry name" value="cAMP_dep_PK_reg_su_I/II_a/b"/>
</dbReference>
<dbReference type="PROSITE" id="PS51417">
    <property type="entry name" value="ARF"/>
    <property type="match status" value="1"/>
</dbReference>
<dbReference type="SUPFAM" id="SSF51206">
    <property type="entry name" value="cAMP-binding domain-like"/>
    <property type="match status" value="2"/>
</dbReference>
<keyword evidence="14" id="KW-1185">Reference proteome</keyword>
<evidence type="ECO:0000259" key="12">
    <source>
        <dbReference type="PROSITE" id="PS50042"/>
    </source>
</evidence>
<dbReference type="SMART" id="SM00177">
    <property type="entry name" value="ARF"/>
    <property type="match status" value="1"/>
</dbReference>
<feature type="binding site" evidence="9">
    <location>
        <begin position="625"/>
        <end position="628"/>
    </location>
    <ligand>
        <name>GTP</name>
        <dbReference type="ChEBI" id="CHEBI:37565"/>
    </ligand>
</feature>
<dbReference type="CDD" id="cd12098">
    <property type="entry name" value="DD_R_ScPKA-like"/>
    <property type="match status" value="1"/>
</dbReference>
<feature type="compositionally biased region" description="Polar residues" evidence="11">
    <location>
        <begin position="65"/>
        <end position="79"/>
    </location>
</feature>
<evidence type="ECO:0000313" key="13">
    <source>
        <dbReference type="EMBL" id="WOO79544.1"/>
    </source>
</evidence>
<dbReference type="CDD" id="cd00038">
    <property type="entry name" value="CAP_ED"/>
    <property type="match status" value="2"/>
</dbReference>
<dbReference type="InterPro" id="IPR027417">
    <property type="entry name" value="P-loop_NTPase"/>
</dbReference>
<proteinExistence type="inferred from homology"/>
<feature type="compositionally biased region" description="Low complexity" evidence="11">
    <location>
        <begin position="139"/>
        <end position="148"/>
    </location>
</feature>
<feature type="domain" description="Cyclic nucleotide-binding" evidence="12">
    <location>
        <begin position="257"/>
        <end position="388"/>
    </location>
</feature>
<evidence type="ECO:0000256" key="4">
    <source>
        <dbReference type="ARBA" id="ARBA00022566"/>
    </source>
</evidence>
<dbReference type="GO" id="GO:0033554">
    <property type="term" value="P:cellular response to stress"/>
    <property type="evidence" value="ECO:0007669"/>
    <property type="project" value="UniProtKB-ARBA"/>
</dbReference>
<dbReference type="GO" id="GO:0003924">
    <property type="term" value="F:GTPase activity"/>
    <property type="evidence" value="ECO:0007669"/>
    <property type="project" value="InterPro"/>
</dbReference>
<gene>
    <name evidence="13" type="primary">PKAR</name>
    <name evidence="13" type="ORF">LOC62_02G003067</name>
</gene>
<evidence type="ECO:0000256" key="9">
    <source>
        <dbReference type="PIRSR" id="PIRSR606689-1"/>
    </source>
</evidence>
<feature type="region of interest" description="Disordered" evidence="11">
    <location>
        <begin position="646"/>
        <end position="669"/>
    </location>
</feature>
<dbReference type="InterPro" id="IPR018488">
    <property type="entry name" value="cNMP-bd_CS"/>
</dbReference>
<dbReference type="PROSITE" id="PS00889">
    <property type="entry name" value="CNMP_BINDING_2"/>
    <property type="match status" value="2"/>
</dbReference>
<dbReference type="InterPro" id="IPR000595">
    <property type="entry name" value="cNMP-bd_dom"/>
</dbReference>
<feature type="compositionally biased region" description="Polar residues" evidence="11">
    <location>
        <begin position="198"/>
        <end position="214"/>
    </location>
</feature>
<dbReference type="PRINTS" id="PR00103">
    <property type="entry name" value="CAMPKINASE"/>
</dbReference>
<feature type="compositionally biased region" description="Polar residues" evidence="11">
    <location>
        <begin position="165"/>
        <end position="174"/>
    </location>
</feature>
<dbReference type="GO" id="GO:0030552">
    <property type="term" value="F:cAMP binding"/>
    <property type="evidence" value="ECO:0007669"/>
    <property type="project" value="UniProtKB-KW"/>
</dbReference>
<dbReference type="Pfam" id="PF02197">
    <property type="entry name" value="RIIa"/>
    <property type="match status" value="1"/>
</dbReference>
<dbReference type="GO" id="GO:0005634">
    <property type="term" value="C:nucleus"/>
    <property type="evidence" value="ECO:0007669"/>
    <property type="project" value="TreeGrafter"/>
</dbReference>
<keyword evidence="10" id="KW-0479">Metal-binding</keyword>
<keyword evidence="8" id="KW-0114">cAMP</keyword>
<dbReference type="GO" id="GO:0005952">
    <property type="term" value="C:cAMP-dependent protein kinase complex"/>
    <property type="evidence" value="ECO:0007669"/>
    <property type="project" value="InterPro"/>
</dbReference>
<dbReference type="EMBL" id="CP086715">
    <property type="protein sequence ID" value="WOO79544.1"/>
    <property type="molecule type" value="Genomic_DNA"/>
</dbReference>
<keyword evidence="10" id="KW-0460">Magnesium</keyword>
<feature type="compositionally biased region" description="Polar residues" evidence="11">
    <location>
        <begin position="47"/>
        <end position="56"/>
    </location>
</feature>
<dbReference type="GO" id="GO:0004862">
    <property type="term" value="F:cAMP-dependent protein kinase inhibitor activity"/>
    <property type="evidence" value="ECO:0007669"/>
    <property type="project" value="TreeGrafter"/>
</dbReference>
<keyword evidence="5" id="KW-0677">Repeat</keyword>
<dbReference type="Pfam" id="PF00025">
    <property type="entry name" value="Arf"/>
    <property type="match status" value="1"/>
</dbReference>
<dbReference type="InterPro" id="IPR050503">
    <property type="entry name" value="cAMP-dep_PK_reg_su-like"/>
</dbReference>
<sequence>MSAGSNPQYNSILNDLNRDVSRESPKDILQFCADWFQDRLREERSGSKNQATSPSSKGPGKLDTTGASSSFGQWQSSGELSPGERGPDDRSPFGGPKAGAALAAGAGGAAAVGAASLFSSSFGGSARNAPPPTDDADPFDTSAPAPASGGPFGNSAFGASPFGAPSNSHVGNNTSHDDEDDQDEPEPVIPSYALGRRTSVSAESLQPKTRSFDPSANAFISEEDEETPDANNNDMPVFPKTEEQLRRIRGAIKPNFLFRNLDEEQEADVLAAMKEVTVAPGETVIEQGASGDYFYVVESGELDIFVKRDGQVLEPEKGDRADLGKKVATSKEGGSFGELALMHNAPRAASIVAISPSTLWALDRVSFRTILLDHTSRKRRLYESFLSTVAILTSLQPSERAKIADVLESRTFEAGQDIIKEGEAGDDFFLIESGSAVAIKNIDGKETVVKKYAKGDYFGELALLNRQARAATVRASEKLRVAALGEQAFTRLLGPAKDIMARSAGERYGYADEYSVVIIGLDNTALEKIKTLYNPTPGLPPDRIGPTIGQNIGKISLPSTTLHFFDLGGQRDIRSIWPKYYDECHAVVFVLDASDQARLSETWEVFDEVINSPRLLHLPLLLLANKQDKTSSLSVAEIRESFDAWQRSRPQAEEEAEPESPTDETGGSRFVAAGIDAEAKAERMASLDVMGVSALEGTGIREAVNWLYIRVQNSRQVNDRF</sequence>
<evidence type="ECO:0000256" key="11">
    <source>
        <dbReference type="SAM" id="MobiDB-lite"/>
    </source>
</evidence>
<evidence type="ECO:0000313" key="14">
    <source>
        <dbReference type="Proteomes" id="UP000827549"/>
    </source>
</evidence>
<evidence type="ECO:0000256" key="7">
    <source>
        <dbReference type="ARBA" id="ARBA00023134"/>
    </source>
</evidence>
<keyword evidence="7 9" id="KW-0342">GTP-binding</keyword>
<dbReference type="FunFam" id="2.60.120.10:FF:000006">
    <property type="entry name" value="cAMP-dependent protein kinase type I-alpha regulatory subunit"/>
    <property type="match status" value="1"/>
</dbReference>
<feature type="binding site" evidence="10">
    <location>
        <position position="547"/>
    </location>
    <ligand>
        <name>Mg(2+)</name>
        <dbReference type="ChEBI" id="CHEBI:18420"/>
    </ligand>
</feature>
<evidence type="ECO:0000256" key="6">
    <source>
        <dbReference type="ARBA" id="ARBA00022741"/>
    </source>
</evidence>
<dbReference type="AlphaFoldDB" id="A0AAF1BKF1"/>
<evidence type="ECO:0000256" key="3">
    <source>
        <dbReference type="ARBA" id="ARBA00022553"/>
    </source>
</evidence>
<dbReference type="GO" id="GO:0034236">
    <property type="term" value="F:protein kinase A catalytic subunit binding"/>
    <property type="evidence" value="ECO:0007669"/>
    <property type="project" value="TreeGrafter"/>
</dbReference>
<dbReference type="GO" id="GO:0005829">
    <property type="term" value="C:cytosol"/>
    <property type="evidence" value="ECO:0007669"/>
    <property type="project" value="TreeGrafter"/>
</dbReference>
<dbReference type="SUPFAM" id="SSF47391">
    <property type="entry name" value="Dimerization-anchoring domain of cAMP-dependent PK regulatory subunit"/>
    <property type="match status" value="1"/>
</dbReference>
<keyword evidence="3" id="KW-0597">Phosphoprotein</keyword>
<feature type="region of interest" description="Disordered" evidence="11">
    <location>
        <begin position="43"/>
        <end position="106"/>
    </location>
</feature>